<keyword evidence="2" id="KW-1185">Reference proteome</keyword>
<name>A0A518HWB9_9BACT</name>
<dbReference type="AlphaFoldDB" id="A0A518HWB9"/>
<reference evidence="1 2" key="1">
    <citation type="submission" date="2019-03" db="EMBL/GenBank/DDBJ databases">
        <title>Deep-cultivation of Planctomycetes and their phenomic and genomic characterization uncovers novel biology.</title>
        <authorList>
            <person name="Wiegand S."/>
            <person name="Jogler M."/>
            <person name="Boedeker C."/>
            <person name="Pinto D."/>
            <person name="Vollmers J."/>
            <person name="Rivas-Marin E."/>
            <person name="Kohn T."/>
            <person name="Peeters S.H."/>
            <person name="Heuer A."/>
            <person name="Rast P."/>
            <person name="Oberbeckmann S."/>
            <person name="Bunk B."/>
            <person name="Jeske O."/>
            <person name="Meyerdierks A."/>
            <person name="Storesund J.E."/>
            <person name="Kallscheuer N."/>
            <person name="Luecker S."/>
            <person name="Lage O.M."/>
            <person name="Pohl T."/>
            <person name="Merkel B.J."/>
            <person name="Hornburger P."/>
            <person name="Mueller R.-W."/>
            <person name="Bruemmer F."/>
            <person name="Labrenz M."/>
            <person name="Spormann A.M."/>
            <person name="Op den Camp H."/>
            <person name="Overmann J."/>
            <person name="Amann R."/>
            <person name="Jetten M.S.M."/>
            <person name="Mascher T."/>
            <person name="Medema M.H."/>
            <person name="Devos D.P."/>
            <person name="Kaster A.-K."/>
            <person name="Ovreas L."/>
            <person name="Rohde M."/>
            <person name="Galperin M.Y."/>
            <person name="Jogler C."/>
        </authorList>
    </citation>
    <scope>NUCLEOTIDE SEQUENCE [LARGE SCALE GENOMIC DNA]</scope>
    <source>
        <strain evidence="1 2">Enr13</strain>
    </source>
</reference>
<accession>A0A518HWB9</accession>
<organism evidence="1 2">
    <name type="scientific">Stieleria neptunia</name>
    <dbReference type="NCBI Taxonomy" id="2527979"/>
    <lineage>
        <taxon>Bacteria</taxon>
        <taxon>Pseudomonadati</taxon>
        <taxon>Planctomycetota</taxon>
        <taxon>Planctomycetia</taxon>
        <taxon>Pirellulales</taxon>
        <taxon>Pirellulaceae</taxon>
        <taxon>Stieleria</taxon>
    </lineage>
</organism>
<proteinExistence type="predicted"/>
<dbReference type="EMBL" id="CP037423">
    <property type="protein sequence ID" value="QDV45149.1"/>
    <property type="molecule type" value="Genomic_DNA"/>
</dbReference>
<gene>
    <name evidence="1" type="ORF">Enr13x_50230</name>
</gene>
<dbReference type="Proteomes" id="UP000319004">
    <property type="component" value="Chromosome"/>
</dbReference>
<protein>
    <submittedName>
        <fullName evidence="1">Uncharacterized protein</fullName>
    </submittedName>
</protein>
<evidence type="ECO:0000313" key="1">
    <source>
        <dbReference type="EMBL" id="QDV45149.1"/>
    </source>
</evidence>
<sequence>MSSRTPETCLYREPDGETAVCGLLKKISGIESHPGLQVAGDACRACCQSYPPSEKDLNPIVASLLFELTEQVVDGNGVPDCNVETAKTLNRWAERSLPAVAPDEDDGLDIAGKSYDHLAGVTADEIANYLPRPQVSESRSAGKVATWSVGVTTAPRRLPTLERSVRSVLDSGWHDPVLFVDGDVDVPASLGTLATCRRTPAVGAFPNYVLSLGELFMRDPHADAYLMIQDDALLLGTPAMREYLQTVLWPGDGAWIASLYCSKQYTQASTGWHTFPDRWVWGAVAFVFSPAALRLFLASPLVYQHRALPGAKGLSRIDVAIGHVAVANEIPILFPSPSLVQHIGTVSTIWNLARAVNARHANRFLGDLL</sequence>
<dbReference type="OrthoDB" id="260014at2"/>
<dbReference type="KEGG" id="snep:Enr13x_50230"/>
<dbReference type="RefSeq" id="WP_145389355.1">
    <property type="nucleotide sequence ID" value="NZ_CP037423.1"/>
</dbReference>
<evidence type="ECO:0000313" key="2">
    <source>
        <dbReference type="Proteomes" id="UP000319004"/>
    </source>
</evidence>